<protein>
    <submittedName>
        <fullName evidence="1">Uncharacterized protein</fullName>
    </submittedName>
</protein>
<evidence type="ECO:0000313" key="1">
    <source>
        <dbReference type="EMBL" id="AYV78458.1"/>
    </source>
</evidence>
<gene>
    <name evidence="1" type="ORF">Edafosvirus14_5</name>
</gene>
<reference evidence="1" key="1">
    <citation type="submission" date="2018-10" db="EMBL/GenBank/DDBJ databases">
        <title>Hidden diversity of soil giant viruses.</title>
        <authorList>
            <person name="Schulz F."/>
            <person name="Alteio L."/>
            <person name="Goudeau D."/>
            <person name="Ryan E.M."/>
            <person name="Malmstrom R.R."/>
            <person name="Blanchard J."/>
            <person name="Woyke T."/>
        </authorList>
    </citation>
    <scope>NUCLEOTIDE SEQUENCE</scope>
    <source>
        <strain evidence="1">EDV1</strain>
    </source>
</reference>
<dbReference type="Gene3D" id="1.20.1440.250">
    <property type="match status" value="1"/>
</dbReference>
<dbReference type="EMBL" id="MK072079">
    <property type="protein sequence ID" value="AYV78458.1"/>
    <property type="molecule type" value="Genomic_DNA"/>
</dbReference>
<organism evidence="1">
    <name type="scientific">Edafosvirus sp</name>
    <dbReference type="NCBI Taxonomy" id="2487765"/>
    <lineage>
        <taxon>Viruses</taxon>
        <taxon>Varidnaviria</taxon>
        <taxon>Bamfordvirae</taxon>
        <taxon>Nucleocytoviricota</taxon>
        <taxon>Megaviricetes</taxon>
        <taxon>Imitervirales</taxon>
        <taxon>Mimiviridae</taxon>
        <taxon>Klosneuvirinae</taxon>
    </lineage>
</organism>
<proteinExistence type="predicted"/>
<accession>A0A3G4ZU81</accession>
<sequence>MDRNQIYLVCHYIEGSIFDINNLKPCYNLSNKKNGYCDEHNDATYVNNIDYFKPLEKKLCIRKIKELLHLSTITKGMLEKAKIANRIFEFLSKHKKFLCDYKKFEHVVLLKLLEFEEDFKTNDKIIQLEIYKYFDPMRYQKDLFPHMYDADYVPISLEINKELNENDKEIEKPIKIKSKVVRSVEI</sequence>
<name>A0A3G4ZU81_9VIRU</name>